<accession>A0ABV5ACE3</accession>
<dbReference type="PANTHER" id="PTHR43657">
    <property type="entry name" value="TRYPTOPHAN RNA-BINDING ATTENUATOR PROTEIN-LIKE PROTEIN"/>
    <property type="match status" value="1"/>
</dbReference>
<dbReference type="EMBL" id="JBDXSU010000004">
    <property type="protein sequence ID" value="MFB5189867.1"/>
    <property type="molecule type" value="Genomic_DNA"/>
</dbReference>
<dbReference type="InterPro" id="IPR002838">
    <property type="entry name" value="AIM24"/>
</dbReference>
<dbReference type="NCBIfam" id="TIGR00266">
    <property type="entry name" value="TIGR00266 family protein"/>
    <property type="match status" value="1"/>
</dbReference>
<evidence type="ECO:0000313" key="2">
    <source>
        <dbReference type="Proteomes" id="UP001579974"/>
    </source>
</evidence>
<name>A0ABV5ACE3_9BACL</name>
<organism evidence="1 2">
    <name type="scientific">Alicyclobacillus fastidiosus</name>
    <dbReference type="NCBI Taxonomy" id="392011"/>
    <lineage>
        <taxon>Bacteria</taxon>
        <taxon>Bacillati</taxon>
        <taxon>Bacillota</taxon>
        <taxon>Bacilli</taxon>
        <taxon>Bacillales</taxon>
        <taxon>Alicyclobacillaceae</taxon>
        <taxon>Alicyclobacillus</taxon>
    </lineage>
</organism>
<dbReference type="SUPFAM" id="SSF51219">
    <property type="entry name" value="TRAP-like"/>
    <property type="match status" value="1"/>
</dbReference>
<protein>
    <submittedName>
        <fullName evidence="1">TIGR00266 family protein</fullName>
    </submittedName>
</protein>
<evidence type="ECO:0000313" key="1">
    <source>
        <dbReference type="EMBL" id="MFB5189867.1"/>
    </source>
</evidence>
<dbReference type="InterPro" id="IPR036983">
    <property type="entry name" value="AIM24_sf"/>
</dbReference>
<keyword evidence="2" id="KW-1185">Reference proteome</keyword>
<dbReference type="Gene3D" id="3.60.160.10">
    <property type="entry name" value="Mitochondrial biogenesis AIM24"/>
    <property type="match status" value="1"/>
</dbReference>
<dbReference type="Pfam" id="PF01987">
    <property type="entry name" value="AIM24"/>
    <property type="match status" value="1"/>
</dbReference>
<dbReference type="RefSeq" id="WP_275476321.1">
    <property type="nucleotide sequence ID" value="NZ_CP162940.1"/>
</dbReference>
<dbReference type="Proteomes" id="UP001579974">
    <property type="component" value="Unassembled WGS sequence"/>
</dbReference>
<sequence>MEYQIHGSTMQTLEVSLSPGDRVFSETGCLLSMTPGTNMETHAPGGLGGMLRRAFSGNSIMLNYFQATHDVQTVRFTTRMPGHILAIPLHQYGRLIVQRHAFLCAEDTVDFGVEATLNLGRFLGGNGLVFTYLEGDGTGFISVDGEVVHQDLARGESILVHPGHIAAFTGDIDYHVQRMQGVTNMFFGGDGLYLVRLTGPGRVWMHSVTIHNLAHVLADYMRTGRD</sequence>
<comment type="caution">
    <text evidence="1">The sequence shown here is derived from an EMBL/GenBank/DDBJ whole genome shotgun (WGS) entry which is preliminary data.</text>
</comment>
<gene>
    <name evidence="1" type="ORF">KKP3000_003257</name>
</gene>
<reference evidence="1 2" key="1">
    <citation type="journal article" date="2024" name="Int. J. Mol. Sci.">
        <title>Exploration of Alicyclobacillus spp. Genome in Search of Antibiotic Resistance.</title>
        <authorList>
            <person name="Bucka-Kolendo J."/>
            <person name="Kiousi D.E."/>
            <person name="Dekowska A."/>
            <person name="Mikolajczuk-Szczyrba A."/>
            <person name="Karadedos D.M."/>
            <person name="Michael P."/>
            <person name="Galanis A."/>
            <person name="Sokolowska B."/>
        </authorList>
    </citation>
    <scope>NUCLEOTIDE SEQUENCE [LARGE SCALE GENOMIC DNA]</scope>
    <source>
        <strain evidence="1 2">KKP 3000</strain>
    </source>
</reference>
<dbReference type="InterPro" id="IPR016031">
    <property type="entry name" value="Trp_RNA-bd_attenuator-like_dom"/>
</dbReference>
<dbReference type="PANTHER" id="PTHR43657:SF1">
    <property type="entry name" value="ALTERED INHERITANCE OF MITOCHONDRIA PROTEIN 24, MITOCHONDRIAL"/>
    <property type="match status" value="1"/>
</dbReference>
<proteinExistence type="predicted"/>